<reference evidence="4" key="2">
    <citation type="submission" date="2020-10" db="EMBL/GenBank/DDBJ databases">
        <title>Mucilaginibacter sp. nov., isolated from soil.</title>
        <authorList>
            <person name="Jeon C.O."/>
        </authorList>
    </citation>
    <scope>NUCLEOTIDE SEQUENCE</scope>
    <source>
        <strain evidence="4">R11</strain>
    </source>
</reference>
<sequence>MSDNLDNDLKNRIREVFDNYEDDTADAGWELLRQRFPAEEKKRRVIAWWWYSAAAVLLVCFGTWFFYPQTTQQVAIQPKKTKQVVNDSATNNREQVAASKPTIKEGAPSVESTQAVSQQQLAAASTQQTTSLNPQYQDKSQGAGMGNSENLVVGTATAKMPAANTPHIAPTQQGNADAHESIVVFGKNNSGLAKVTNQPAVNNVIVGEVSTMPKFDANAQNTAKIKSQATGIATDSATSAVVAKTNNSPQVASVVVQNPSGQQKGDPVLKMIAADDARRQAIAKNATKKSEAVKSDKAMLLSVYAGTYFNYAKGSESQVNVGAGFTSDFKLSSKFKLSTGLAIAQNKLNYNNDSYVPGKIYASAIANSTASNANMVSASFAYDGLSSLAVNTPTVKNYNANLVGLDIPLNLKYQFNPEKNDTYILAGISSGTYINETYRSTLSYSNYYRNANSLAGVANTSQTQESTNTQHFGTFDFAKTLNLSFGIGYPVGKSNRLIVEPFLKYPLNGLGSQDIRFGASGVNLKLSFSGSKKK</sequence>
<evidence type="ECO:0000259" key="3">
    <source>
        <dbReference type="Pfam" id="PF13568"/>
    </source>
</evidence>
<dbReference type="SUPFAM" id="SSF56935">
    <property type="entry name" value="Porins"/>
    <property type="match status" value="1"/>
</dbReference>
<dbReference type="InterPro" id="IPR025665">
    <property type="entry name" value="Beta-barrel_OMP_2"/>
</dbReference>
<feature type="domain" description="Outer membrane protein beta-barrel" evidence="3">
    <location>
        <begin position="315"/>
        <end position="508"/>
    </location>
</feature>
<keyword evidence="5" id="KW-1185">Reference proteome</keyword>
<feature type="transmembrane region" description="Helical" evidence="2">
    <location>
        <begin position="45"/>
        <end position="67"/>
    </location>
</feature>
<protein>
    <submittedName>
        <fullName evidence="4">Outer membrane beta-barrel protein</fullName>
    </submittedName>
</protein>
<evidence type="ECO:0000313" key="5">
    <source>
        <dbReference type="Proteomes" id="UP000638732"/>
    </source>
</evidence>
<proteinExistence type="predicted"/>
<organism evidence="4 5">
    <name type="scientific">Mucilaginibacter agri</name>
    <dbReference type="NCBI Taxonomy" id="2695265"/>
    <lineage>
        <taxon>Bacteria</taxon>
        <taxon>Pseudomonadati</taxon>
        <taxon>Bacteroidota</taxon>
        <taxon>Sphingobacteriia</taxon>
        <taxon>Sphingobacteriales</taxon>
        <taxon>Sphingobacteriaceae</taxon>
        <taxon>Mucilaginibacter</taxon>
    </lineage>
</organism>
<evidence type="ECO:0000313" key="4">
    <source>
        <dbReference type="EMBL" id="NCD67931.1"/>
    </source>
</evidence>
<keyword evidence="2" id="KW-0472">Membrane</keyword>
<name>A0A966DS39_9SPHI</name>
<keyword evidence="2" id="KW-1133">Transmembrane helix</keyword>
<feature type="region of interest" description="Disordered" evidence="1">
    <location>
        <begin position="85"/>
        <end position="147"/>
    </location>
</feature>
<evidence type="ECO:0000256" key="2">
    <source>
        <dbReference type="SAM" id="Phobius"/>
    </source>
</evidence>
<dbReference type="AlphaFoldDB" id="A0A966DS39"/>
<dbReference type="Proteomes" id="UP000638732">
    <property type="component" value="Unassembled WGS sequence"/>
</dbReference>
<gene>
    <name evidence="4" type="ORF">GSY63_01020</name>
</gene>
<keyword evidence="2" id="KW-0812">Transmembrane</keyword>
<feature type="compositionally biased region" description="Low complexity" evidence="1">
    <location>
        <begin position="112"/>
        <end position="131"/>
    </location>
</feature>
<evidence type="ECO:0000256" key="1">
    <source>
        <dbReference type="SAM" id="MobiDB-lite"/>
    </source>
</evidence>
<comment type="caution">
    <text evidence="4">The sequence shown here is derived from an EMBL/GenBank/DDBJ whole genome shotgun (WGS) entry which is preliminary data.</text>
</comment>
<dbReference type="Pfam" id="PF13568">
    <property type="entry name" value="OMP_b-brl_2"/>
    <property type="match status" value="1"/>
</dbReference>
<reference evidence="4" key="1">
    <citation type="submission" date="2020-01" db="EMBL/GenBank/DDBJ databases">
        <authorList>
            <person name="Seo Y.L."/>
        </authorList>
    </citation>
    <scope>NUCLEOTIDE SEQUENCE</scope>
    <source>
        <strain evidence="4">R11</strain>
    </source>
</reference>
<feature type="compositionally biased region" description="Polar residues" evidence="1">
    <location>
        <begin position="85"/>
        <end position="94"/>
    </location>
</feature>
<dbReference type="RefSeq" id="WP_166583958.1">
    <property type="nucleotide sequence ID" value="NZ_WWEO01000031.1"/>
</dbReference>
<accession>A0A966DS39</accession>
<dbReference type="EMBL" id="WWEO01000031">
    <property type="protein sequence ID" value="NCD67931.1"/>
    <property type="molecule type" value="Genomic_DNA"/>
</dbReference>